<evidence type="ECO:0000256" key="1">
    <source>
        <dbReference type="SAM" id="MobiDB-lite"/>
    </source>
</evidence>
<dbReference type="SUPFAM" id="SSF49562">
    <property type="entry name" value="C2 domain (Calcium/lipid-binding domain, CaLB)"/>
    <property type="match status" value="1"/>
</dbReference>
<dbReference type="PANTHER" id="PTHR45761:SF1">
    <property type="entry name" value="EXTENDED SYNAPTOTAGMIN-LIKE PROTEIN 2, ISOFORM C"/>
    <property type="match status" value="1"/>
</dbReference>
<organism evidence="3">
    <name type="scientific">Cladocopium goreaui</name>
    <dbReference type="NCBI Taxonomy" id="2562237"/>
    <lineage>
        <taxon>Eukaryota</taxon>
        <taxon>Sar</taxon>
        <taxon>Alveolata</taxon>
        <taxon>Dinophyceae</taxon>
        <taxon>Suessiales</taxon>
        <taxon>Symbiodiniaceae</taxon>
        <taxon>Cladocopium</taxon>
    </lineage>
</organism>
<evidence type="ECO:0000313" key="3">
    <source>
        <dbReference type="EMBL" id="CAI4018813.1"/>
    </source>
</evidence>
<dbReference type="CDD" id="cd00030">
    <property type="entry name" value="C2"/>
    <property type="match status" value="1"/>
</dbReference>
<evidence type="ECO:0000313" key="5">
    <source>
        <dbReference type="Proteomes" id="UP001152797"/>
    </source>
</evidence>
<proteinExistence type="predicted"/>
<sequence length="775" mass="85105">MDTKRLFCCSCENAEDERQNGSADIGLLYRIDPDEQEDDKAIVGVGETNDELQVAQHQRQEFTRTMTDEQKDRVRGGSVLDPISEGLFSALGWSAADSGLDEITIGSGMASASPFRPENMRSDSHEDQKDSLGWVNYILESTWPHTRITINDLAKKIVSQEVKAAIRERNRLGFNIDINLRTLFDIGSNPPSLKNVVATHTHSGAGGQEGVELLANVEMSAASDFHFELAISGRVSKLPVNTSVGLSSFSLFGNVCVLLAPLVDSVPIFAGGKVYFLDLPNLHMAFFGMPSAGKLLGPILVAAVQTTAEQILQSFVVPGGIYVPIAPIPPSNLIPIATPPPYGYVLVTVYQARGVFGGDWSLFSKETSDPSVTIKLGGTSFITSYHTNTSHPVWDPPESGFLPLFHQNQQLYIDVTDVDLGDRRDLLGQFSGTVQKVHERLQGKDWLEMELTDMAKEAGGVNPPPMEVLLQTEYLEVVKLSPENGIQEELPKGEVHELGGPRHLTVDYVPLLRLCSVTLFGIESHDDRTLNALLYSTAVVTVEPGKKPKNWTKDKTGGPISRGLESIGRKLFMSDASGGTLKQPPMKSKKAKAWGSAQGVAPTGKNMHNVGAHSQLMIERLAIDKNMTYAEIAEISGLEEAQVQLVVEMQRTLNVVWYQSFHRLLEYPGGKVSVEVFKEDKQSLGKVMIGLEEVEVSPDKILKVRKPLSGRSDLILVFDIELKGLRRSKMTHRRGHKSYQEPSGQNKGRNIITATKIPSRLGSFIKRSRSQSSEI</sequence>
<dbReference type="Pfam" id="PF00168">
    <property type="entry name" value="C2"/>
    <property type="match status" value="2"/>
</dbReference>
<accession>A0A9P1GPT9</accession>
<protein>
    <submittedName>
        <fullName evidence="4">SMP-LTD domain-containing protein</fullName>
    </submittedName>
</protein>
<keyword evidence="5" id="KW-1185">Reference proteome</keyword>
<evidence type="ECO:0000313" key="4">
    <source>
        <dbReference type="EMBL" id="CAL4806125.1"/>
    </source>
</evidence>
<dbReference type="InterPro" id="IPR000008">
    <property type="entry name" value="C2_dom"/>
</dbReference>
<gene>
    <name evidence="3" type="ORF">C1SCF055_LOCUS43351</name>
</gene>
<dbReference type="InterPro" id="IPR035892">
    <property type="entry name" value="C2_domain_sf"/>
</dbReference>
<dbReference type="PROSITE" id="PS50004">
    <property type="entry name" value="C2"/>
    <property type="match status" value="1"/>
</dbReference>
<comment type="caution">
    <text evidence="3">The sequence shown here is derived from an EMBL/GenBank/DDBJ whole genome shotgun (WGS) entry which is preliminary data.</text>
</comment>
<feature type="region of interest" description="Disordered" evidence="1">
    <location>
        <begin position="730"/>
        <end position="751"/>
    </location>
</feature>
<dbReference type="EMBL" id="CAMXCT030006715">
    <property type="protein sequence ID" value="CAL4806125.1"/>
    <property type="molecule type" value="Genomic_DNA"/>
</dbReference>
<reference evidence="4 5" key="2">
    <citation type="submission" date="2024-05" db="EMBL/GenBank/DDBJ databases">
        <authorList>
            <person name="Chen Y."/>
            <person name="Shah S."/>
            <person name="Dougan E. K."/>
            <person name="Thang M."/>
            <person name="Chan C."/>
        </authorList>
    </citation>
    <scope>NUCLEOTIDE SEQUENCE [LARGE SCALE GENOMIC DNA]</scope>
</reference>
<dbReference type="AlphaFoldDB" id="A0A9P1GPT9"/>
<dbReference type="EMBL" id="CAMXCT020006715">
    <property type="protein sequence ID" value="CAL1172188.1"/>
    <property type="molecule type" value="Genomic_DNA"/>
</dbReference>
<dbReference type="Gene3D" id="2.60.40.150">
    <property type="entry name" value="C2 domain"/>
    <property type="match status" value="1"/>
</dbReference>
<dbReference type="PANTHER" id="PTHR45761">
    <property type="entry name" value="EXTENDED SYNAPTOTAGMIN-LIKE PROTEIN 2, ISOFORM C"/>
    <property type="match status" value="1"/>
</dbReference>
<evidence type="ECO:0000259" key="2">
    <source>
        <dbReference type="PROSITE" id="PS50004"/>
    </source>
</evidence>
<feature type="domain" description="C2" evidence="2">
    <location>
        <begin position="324"/>
        <end position="447"/>
    </location>
</feature>
<reference evidence="3" key="1">
    <citation type="submission" date="2022-10" db="EMBL/GenBank/DDBJ databases">
        <authorList>
            <person name="Chen Y."/>
            <person name="Dougan E. K."/>
            <person name="Chan C."/>
            <person name="Rhodes N."/>
            <person name="Thang M."/>
        </authorList>
    </citation>
    <scope>NUCLEOTIDE SEQUENCE</scope>
</reference>
<dbReference type="EMBL" id="CAMXCT010006715">
    <property type="protein sequence ID" value="CAI4018813.1"/>
    <property type="molecule type" value="Genomic_DNA"/>
</dbReference>
<dbReference type="Proteomes" id="UP001152797">
    <property type="component" value="Unassembled WGS sequence"/>
</dbReference>
<dbReference type="InterPro" id="IPR051634">
    <property type="entry name" value="Extended_Synaptotagmin"/>
</dbReference>
<dbReference type="SMART" id="SM00239">
    <property type="entry name" value="C2"/>
    <property type="match status" value="1"/>
</dbReference>
<dbReference type="OrthoDB" id="1029639at2759"/>
<name>A0A9P1GPT9_9DINO</name>